<sequence>MAQRIPVLIHLSSVPQAVKLVAGRTVSVAIIEGSGS</sequence>
<gene>
    <name evidence="1" type="ORF">Dace_2301</name>
</gene>
<proteinExistence type="predicted"/>
<accession>Q1K0E0</accession>
<organism evidence="1 2">
    <name type="scientific">Desulfuromonas acetoxidans (strain DSM 684 / 11070)</name>
    <dbReference type="NCBI Taxonomy" id="281689"/>
    <lineage>
        <taxon>Bacteria</taxon>
        <taxon>Pseudomonadati</taxon>
        <taxon>Thermodesulfobacteriota</taxon>
        <taxon>Desulfuromonadia</taxon>
        <taxon>Desulfuromonadales</taxon>
        <taxon>Desulfuromonadaceae</taxon>
        <taxon>Desulfuromonas</taxon>
    </lineage>
</organism>
<protein>
    <submittedName>
        <fullName evidence="1">Uncharacterized protein</fullName>
    </submittedName>
</protein>
<reference evidence="1" key="2">
    <citation type="submission" date="2006-05" db="EMBL/GenBank/DDBJ databases">
        <title>Sequencing of the draft genome and assembly of Desulfuromonas acetoxidans DSM 684.</title>
        <authorList>
            <consortium name="US DOE Joint Genome Institute (JGI-PGF)"/>
            <person name="Copeland A."/>
            <person name="Lucas S."/>
            <person name="Lapidus A."/>
            <person name="Barry K."/>
            <person name="Detter J.C."/>
            <person name="Glavina del Rio T."/>
            <person name="Hammon N."/>
            <person name="Israni S."/>
            <person name="Dalin E."/>
            <person name="Tice H."/>
            <person name="Bruce D."/>
            <person name="Pitluck S."/>
            <person name="Richardson P."/>
        </authorList>
    </citation>
    <scope>NUCLEOTIDE SEQUENCE [LARGE SCALE GENOMIC DNA]</scope>
    <source>
        <strain evidence="1">DSM 684</strain>
    </source>
</reference>
<evidence type="ECO:0000313" key="2">
    <source>
        <dbReference type="Proteomes" id="UP000005695"/>
    </source>
</evidence>
<dbReference type="Proteomes" id="UP000005695">
    <property type="component" value="Unassembled WGS sequence"/>
</dbReference>
<dbReference type="EMBL" id="AAEW02000007">
    <property type="protein sequence ID" value="EAT16001.1"/>
    <property type="molecule type" value="Genomic_DNA"/>
</dbReference>
<evidence type="ECO:0000313" key="1">
    <source>
        <dbReference type="EMBL" id="EAT16001.1"/>
    </source>
</evidence>
<reference evidence="1" key="1">
    <citation type="submission" date="2006-05" db="EMBL/GenBank/DDBJ databases">
        <title>Annotation of the draft genome assembly of Desulfuromonas acetoxidans DSM 684.</title>
        <authorList>
            <consortium name="US DOE Joint Genome Institute (JGI-ORNL)"/>
            <person name="Larimer F."/>
            <person name="Land M."/>
            <person name="Hauser L."/>
        </authorList>
    </citation>
    <scope>NUCLEOTIDE SEQUENCE [LARGE SCALE GENOMIC DNA]</scope>
    <source>
        <strain evidence="1">DSM 684</strain>
    </source>
</reference>
<dbReference type="AlphaFoldDB" id="Q1K0E0"/>
<name>Q1K0E0_DESA6</name>
<keyword evidence="2" id="KW-1185">Reference proteome</keyword>
<comment type="caution">
    <text evidence="1">The sequence shown here is derived from an EMBL/GenBank/DDBJ whole genome shotgun (WGS) entry which is preliminary data.</text>
</comment>